<dbReference type="PANTHER" id="PTHR33273:SF2">
    <property type="entry name" value="ENDONUCLEASE_EXONUCLEASE_PHOSPHATASE DOMAIN-CONTAINING PROTEIN"/>
    <property type="match status" value="1"/>
</dbReference>
<comment type="caution">
    <text evidence="3">The sequence shown here is derived from an EMBL/GenBank/DDBJ whole genome shotgun (WGS) entry which is preliminary data.</text>
</comment>
<dbReference type="AlphaFoldDB" id="A0A6G0Y0T6"/>
<dbReference type="Pfam" id="PF07530">
    <property type="entry name" value="PRE_C2HC"/>
    <property type="match status" value="1"/>
</dbReference>
<organism evidence="3 4">
    <name type="scientific">Aphis craccivora</name>
    <name type="common">Cowpea aphid</name>
    <dbReference type="NCBI Taxonomy" id="307492"/>
    <lineage>
        <taxon>Eukaryota</taxon>
        <taxon>Metazoa</taxon>
        <taxon>Ecdysozoa</taxon>
        <taxon>Arthropoda</taxon>
        <taxon>Hexapoda</taxon>
        <taxon>Insecta</taxon>
        <taxon>Pterygota</taxon>
        <taxon>Neoptera</taxon>
        <taxon>Paraneoptera</taxon>
        <taxon>Hemiptera</taxon>
        <taxon>Sternorrhyncha</taxon>
        <taxon>Aphidomorpha</taxon>
        <taxon>Aphidoidea</taxon>
        <taxon>Aphididae</taxon>
        <taxon>Aphidini</taxon>
        <taxon>Aphis</taxon>
        <taxon>Aphis</taxon>
    </lineage>
</organism>
<proteinExistence type="predicted"/>
<dbReference type="SMART" id="SM00596">
    <property type="entry name" value="PRE_C2HC"/>
    <property type="match status" value="1"/>
</dbReference>
<evidence type="ECO:0000256" key="1">
    <source>
        <dbReference type="SAM" id="MobiDB-lite"/>
    </source>
</evidence>
<feature type="domain" description="Pre-C2HC" evidence="2">
    <location>
        <begin position="158"/>
        <end position="226"/>
    </location>
</feature>
<feature type="compositionally biased region" description="Low complexity" evidence="1">
    <location>
        <begin position="16"/>
        <end position="31"/>
    </location>
</feature>
<reference evidence="3 4" key="1">
    <citation type="submission" date="2019-08" db="EMBL/GenBank/DDBJ databases">
        <title>Whole genome of Aphis craccivora.</title>
        <authorList>
            <person name="Voronova N.V."/>
            <person name="Shulinski R.S."/>
            <person name="Bandarenka Y.V."/>
            <person name="Zhorov D.G."/>
            <person name="Warner D."/>
        </authorList>
    </citation>
    <scope>NUCLEOTIDE SEQUENCE [LARGE SCALE GENOMIC DNA]</scope>
    <source>
        <strain evidence="3">180601</strain>
        <tissue evidence="3">Whole Body</tissue>
    </source>
</reference>
<gene>
    <name evidence="3" type="ORF">FWK35_00026444</name>
</gene>
<dbReference type="Proteomes" id="UP000478052">
    <property type="component" value="Unassembled WGS sequence"/>
</dbReference>
<dbReference type="OrthoDB" id="4184572at2759"/>
<dbReference type="InterPro" id="IPR006579">
    <property type="entry name" value="Pre_C2HC_dom"/>
</dbReference>
<keyword evidence="4" id="KW-1185">Reference proteome</keyword>
<feature type="region of interest" description="Disordered" evidence="1">
    <location>
        <begin position="1"/>
        <end position="38"/>
    </location>
</feature>
<dbReference type="EMBL" id="VUJU01007039">
    <property type="protein sequence ID" value="KAF0746880.1"/>
    <property type="molecule type" value="Genomic_DNA"/>
</dbReference>
<sequence length="314" mass="35859">MASKSSNNHRSTITNSTSSKWTLSSSSLSPKPVDKKSKTFITPNRYSILTTLNDSNDNTQPNMTQTHSQNVTPKPPVIYIKGVSNFSSFTSNLKSIINSTEFICKTTPSYLIVHTHFHEYYRLIKFLVENSFSFHSYQQYDKRLLRVVIRNLHPSTSSEDIIGSLSELEHQAIHVHNIKRTSDKSPLPLFFVDLKKATNNMDLYKIEYLLHTKIVVEKPFPRKGPPQCHRCMSYGHTQGYCNHVPRCIRCGEEHSSNECTMSPESPAKCALCQGSHPANYKGCPAYKKLNNRPFRREPFISTLPNLIQTFLNSR</sequence>
<feature type="region of interest" description="Disordered" evidence="1">
    <location>
        <begin position="52"/>
        <end position="71"/>
    </location>
</feature>
<protein>
    <recommendedName>
        <fullName evidence="2">Pre-C2HC domain-containing protein</fullName>
    </recommendedName>
</protein>
<feature type="compositionally biased region" description="Polar residues" evidence="1">
    <location>
        <begin position="1"/>
        <end position="15"/>
    </location>
</feature>
<evidence type="ECO:0000313" key="4">
    <source>
        <dbReference type="Proteomes" id="UP000478052"/>
    </source>
</evidence>
<evidence type="ECO:0000313" key="3">
    <source>
        <dbReference type="EMBL" id="KAF0746880.1"/>
    </source>
</evidence>
<name>A0A6G0Y0T6_APHCR</name>
<dbReference type="PANTHER" id="PTHR33273">
    <property type="entry name" value="DOMAIN-CONTAINING PROTEIN, PUTATIVE-RELATED"/>
    <property type="match status" value="1"/>
</dbReference>
<evidence type="ECO:0000259" key="2">
    <source>
        <dbReference type="SMART" id="SM00596"/>
    </source>
</evidence>
<accession>A0A6G0Y0T6</accession>